<dbReference type="Pfam" id="PF00646">
    <property type="entry name" value="F-box"/>
    <property type="match status" value="2"/>
</dbReference>
<evidence type="ECO:0000313" key="2">
    <source>
        <dbReference type="EMBL" id="CAH2069747.1"/>
    </source>
</evidence>
<dbReference type="InterPro" id="IPR055411">
    <property type="entry name" value="LRR_FXL15/At3g58940/PEG3-like"/>
</dbReference>
<dbReference type="InterPro" id="IPR006566">
    <property type="entry name" value="FBD"/>
</dbReference>
<dbReference type="Pfam" id="PF24758">
    <property type="entry name" value="LRR_At5g56370"/>
    <property type="match status" value="3"/>
</dbReference>
<dbReference type="AlphaFoldDB" id="A0AAU9SMT9"/>
<protein>
    <recommendedName>
        <fullName evidence="1">F-box domain-containing protein</fullName>
    </recommendedName>
</protein>
<dbReference type="CDD" id="cd22160">
    <property type="entry name" value="F-box_AtFBL13-like"/>
    <property type="match status" value="1"/>
</dbReference>
<dbReference type="EMBL" id="OU466862">
    <property type="protein sequence ID" value="CAH2069747.1"/>
    <property type="molecule type" value="Genomic_DNA"/>
</dbReference>
<dbReference type="PROSITE" id="PS50181">
    <property type="entry name" value="FBOX"/>
    <property type="match status" value="1"/>
</dbReference>
<dbReference type="SUPFAM" id="SSF81383">
    <property type="entry name" value="F-box domain"/>
    <property type="match status" value="2"/>
</dbReference>
<dbReference type="InterPro" id="IPR050232">
    <property type="entry name" value="FBL13/AtMIF1-like"/>
</dbReference>
<name>A0AAU9SMT9_THLAR</name>
<dbReference type="SUPFAM" id="SSF52047">
    <property type="entry name" value="RNI-like"/>
    <property type="match status" value="2"/>
</dbReference>
<feature type="domain" description="F-box" evidence="1">
    <location>
        <begin position="1"/>
        <end position="55"/>
    </location>
</feature>
<dbReference type="InterPro" id="IPR032675">
    <property type="entry name" value="LRR_dom_sf"/>
</dbReference>
<gene>
    <name evidence="2" type="ORF">TAV2_LOCUS21823</name>
</gene>
<dbReference type="PANTHER" id="PTHR31900">
    <property type="entry name" value="F-BOX/RNI SUPERFAMILY PROTEIN-RELATED"/>
    <property type="match status" value="1"/>
</dbReference>
<dbReference type="SMART" id="SM00256">
    <property type="entry name" value="FBOX"/>
    <property type="match status" value="2"/>
</dbReference>
<dbReference type="SMART" id="SM00579">
    <property type="entry name" value="FBD"/>
    <property type="match status" value="3"/>
</dbReference>
<dbReference type="Proteomes" id="UP000836841">
    <property type="component" value="Chromosome 6"/>
</dbReference>
<evidence type="ECO:0000313" key="3">
    <source>
        <dbReference type="Proteomes" id="UP000836841"/>
    </source>
</evidence>
<reference evidence="2 3" key="1">
    <citation type="submission" date="2022-03" db="EMBL/GenBank/DDBJ databases">
        <authorList>
            <person name="Nunn A."/>
            <person name="Chopra R."/>
            <person name="Nunn A."/>
            <person name="Contreras Garrido A."/>
        </authorList>
    </citation>
    <scope>NUCLEOTIDE SEQUENCE [LARGE SCALE GENOMIC DNA]</scope>
</reference>
<dbReference type="Pfam" id="PF08387">
    <property type="entry name" value="FBD"/>
    <property type="match status" value="3"/>
</dbReference>
<keyword evidence="3" id="KW-1185">Reference proteome</keyword>
<sequence>MDRLSQLPEELLLKILSQLPSTKDVVATMVLSKRWLPLWKLVPKLVYDDHRYQSIEYGRFSRFVDRSLLLHKAPILDSLHFRVGHTSGVADLPLWTTAADKHSVRELVIEISSSSTASPAIVPRSLYSMCRMLVTLKLQSATLADAASLPSFPSLKKLSLVSVKYPGGDEFVSKLLSTCPVLEDLAVEQCADDNVTIFTVKVPSLKCASLRKPFARRSVDEGIVIDAPSLEYLEVVDSSGGFFVIENDMPCITKADVVLTHPAEILSCITSAKFLNLCLPYSKDAYPAGGVFRRLVDLEICTCETEWLDLLMRVLSDSPNLQSLKVKQWHCLRDEKLRPCWNEPSSVPECLSSSLETLEWGKFEGTKEEEELVKFILRNGSCLKKVTISSKLSDSDKKLEMLKKLSLSFRRSPIFGQTCGAVDIPVWTRAADRLSVRELIISMGFSVSPVILPRSLYTMCKTLVTLKLKYVGLPVFSSPVSFPSLKTLNLVSVKYPGDDFVKRFLFGCPVLETLFVVQYPGDNVTVFAVRVPSLKTLMMFKSLDGTDRNANDADGFAIDAPSLEVLYICGRFGGFGVIENEMPNLVMADIDARCGCYSKVMGSITPAKRLHLRFLYPKDVHPVGNVFHRLKHLKMSRCGTECFNTLMCLLRDSPKLKSLELKKCHPLPNEPRRFWTEPSSVPECLLSSLETLKWVKYEGTEEEKEVAAFILRNGSCLKNVTISSTSTDRDKKLEMIKELSVSLLGFESFGIRKGISLMDLISEFNEALLLRILSQLPTTKDVVRTMVLSRRWHSLWKVPKLVYDDEGTEYGKFSRFVDRSLILHKAPVETLHFKLVQNSGVAEIGIWITIAAKCSVRDLSIDIDCSSSTTPVKIPWSFYYRAFQMLVALKLASVVLASSSLPSFTSLKKLGLVSVKYTGADEFVKRLLSSCPVLEDLAVEQCKDDNVSVFSVNVPSLKSASFSKSSSRYGDEGIVIDAPSLEYLEVVDSSGGFFVIENDMPCIVKADVVVTHPGEILSSITSVKRLILCLPYSKDAYPAGSVFRSLVDLEICTCETEWLNLLMRMLNDSPNLQSLRLDQWHCLRNEETRSCWNEPSSVPDCLSSSLETLKWVNFEGTKEEKEVVKFILRSGSCLKKVTIFSKTSDTHKKLEMIKELTLSTRRSPNCQLVFS</sequence>
<proteinExistence type="predicted"/>
<dbReference type="InterPro" id="IPR053781">
    <property type="entry name" value="F-box_AtFBL13-like"/>
</dbReference>
<evidence type="ECO:0000259" key="1">
    <source>
        <dbReference type="PROSITE" id="PS50181"/>
    </source>
</evidence>
<accession>A0AAU9SMT9</accession>
<dbReference type="InterPro" id="IPR036047">
    <property type="entry name" value="F-box-like_dom_sf"/>
</dbReference>
<dbReference type="Gene3D" id="3.80.10.10">
    <property type="entry name" value="Ribonuclease Inhibitor"/>
    <property type="match status" value="3"/>
</dbReference>
<dbReference type="PANTHER" id="PTHR31900:SF29">
    <property type="entry name" value="FBD-LIKE DOMAIN FAMILY PROTEIN"/>
    <property type="match status" value="1"/>
</dbReference>
<dbReference type="InterPro" id="IPR001810">
    <property type="entry name" value="F-box_dom"/>
</dbReference>
<organism evidence="2 3">
    <name type="scientific">Thlaspi arvense</name>
    <name type="common">Field penny-cress</name>
    <dbReference type="NCBI Taxonomy" id="13288"/>
    <lineage>
        <taxon>Eukaryota</taxon>
        <taxon>Viridiplantae</taxon>
        <taxon>Streptophyta</taxon>
        <taxon>Embryophyta</taxon>
        <taxon>Tracheophyta</taxon>
        <taxon>Spermatophyta</taxon>
        <taxon>Magnoliopsida</taxon>
        <taxon>eudicotyledons</taxon>
        <taxon>Gunneridae</taxon>
        <taxon>Pentapetalae</taxon>
        <taxon>rosids</taxon>
        <taxon>malvids</taxon>
        <taxon>Brassicales</taxon>
        <taxon>Brassicaceae</taxon>
        <taxon>Thlaspideae</taxon>
        <taxon>Thlaspi</taxon>
    </lineage>
</organism>